<sequence>MFEDNTMELIYLVKTGNKMAYYELCQRYYHIVKKMVRKSYHYRLGSVNSDDLIQIGMICFDKALYSYREDREASFSTFIRVCISNKLMTALRDDQTRSFYDSLDASLSKADQRTLLDIVPDGHTDYVPDIQSELKEVFDKLGNYVLNHLNYREKQVFHMFILGYKPNEIADELQVNLKTVYNLNYRILKKIRTVI</sequence>
<dbReference type="GO" id="GO:0003677">
    <property type="term" value="F:DNA binding"/>
    <property type="evidence" value="ECO:0007669"/>
    <property type="project" value="UniProtKB-KW"/>
</dbReference>
<dbReference type="STRING" id="999415.HMPREF9943_01374"/>
<feature type="domain" description="RNA polymerase sigma factor 70 region 4 type 2" evidence="9">
    <location>
        <begin position="146"/>
        <end position="191"/>
    </location>
</feature>
<dbReference type="Gene3D" id="1.10.10.10">
    <property type="entry name" value="Winged helix-like DNA-binding domain superfamily/Winged helix DNA-binding domain"/>
    <property type="match status" value="1"/>
</dbReference>
<keyword evidence="5" id="KW-0238">DNA-binding</keyword>
<keyword evidence="6" id="KW-0804">Transcription</keyword>
<dbReference type="GO" id="GO:0006352">
    <property type="term" value="P:DNA-templated transcription initiation"/>
    <property type="evidence" value="ECO:0007669"/>
    <property type="project" value="InterPro"/>
</dbReference>
<evidence type="ECO:0000313" key="11">
    <source>
        <dbReference type="Proteomes" id="UP000011758"/>
    </source>
</evidence>
<dbReference type="Pfam" id="PF08281">
    <property type="entry name" value="Sigma70_r4_2"/>
    <property type="match status" value="1"/>
</dbReference>
<dbReference type="PANTHER" id="PTHR30385">
    <property type="entry name" value="SIGMA FACTOR F FLAGELLAR"/>
    <property type="match status" value="1"/>
</dbReference>
<feature type="domain" description="RNA polymerase sigma-70 region 2" evidence="8">
    <location>
        <begin position="28"/>
        <end position="95"/>
    </location>
</feature>
<dbReference type="eggNOG" id="COG1595">
    <property type="taxonomic scope" value="Bacteria"/>
</dbReference>
<dbReference type="PRINTS" id="PR00038">
    <property type="entry name" value="HTHLUXR"/>
</dbReference>
<evidence type="ECO:0000256" key="5">
    <source>
        <dbReference type="ARBA" id="ARBA00023125"/>
    </source>
</evidence>
<dbReference type="AlphaFoldDB" id="M2NE19"/>
<dbReference type="SUPFAM" id="SSF88946">
    <property type="entry name" value="Sigma2 domain of RNA polymerase sigma factors"/>
    <property type="match status" value="1"/>
</dbReference>
<dbReference type="InterPro" id="IPR014284">
    <property type="entry name" value="RNA_pol_sigma-70_dom"/>
</dbReference>
<comment type="caution">
    <text evidence="10">The sequence shown here is derived from an EMBL/GenBank/DDBJ whole genome shotgun (WGS) entry which is preliminary data.</text>
</comment>
<reference evidence="10 11" key="1">
    <citation type="submission" date="2013-02" db="EMBL/GenBank/DDBJ databases">
        <title>The Genome Sequence of Lactobacillus catenaformis F0143.</title>
        <authorList>
            <consortium name="The Broad Institute Genome Sequencing Platform"/>
            <person name="Earl A."/>
            <person name="Ward D."/>
            <person name="Feldgarden M."/>
            <person name="Gevers D."/>
            <person name="Izard J."/>
            <person name="Blanton J.M."/>
            <person name="Mathney J."/>
            <person name="Dewhirst F.E."/>
            <person name="Young S.K."/>
            <person name="Zeng Q."/>
            <person name="Gargeya S."/>
            <person name="Fitzgerald M."/>
            <person name="Haas B."/>
            <person name="Abouelleil A."/>
            <person name="Alvarado L."/>
            <person name="Arachchi H.M."/>
            <person name="Berlin A."/>
            <person name="Chapman S.B."/>
            <person name="Gearin G."/>
            <person name="Goldberg J."/>
            <person name="Griggs A."/>
            <person name="Gujja S."/>
            <person name="Hansen M."/>
            <person name="Heiman D."/>
            <person name="Howarth C."/>
            <person name="Larimer J."/>
            <person name="Lui A."/>
            <person name="MacDonald P.J.P."/>
            <person name="McCowen C."/>
            <person name="Montmayeur A."/>
            <person name="Murphy C."/>
            <person name="Neiman D."/>
            <person name="Pearson M."/>
            <person name="Priest M."/>
            <person name="Roberts A."/>
            <person name="Saif S."/>
            <person name="Shea T."/>
            <person name="Sisk P."/>
            <person name="Stolte C."/>
            <person name="Sykes S."/>
            <person name="Wortman J."/>
            <person name="Nusbaum C."/>
            <person name="Birren B."/>
        </authorList>
    </citation>
    <scope>NUCLEOTIDE SEQUENCE [LARGE SCALE GENOMIC DNA]</scope>
    <source>
        <strain evidence="10 11">OT 569</strain>
    </source>
</reference>
<keyword evidence="3" id="KW-0805">Transcription regulation</keyword>
<dbReference type="InterPro" id="IPR007627">
    <property type="entry name" value="RNA_pol_sigma70_r2"/>
</dbReference>
<dbReference type="SUPFAM" id="SSF46894">
    <property type="entry name" value="C-terminal effector domain of the bipartite response regulators"/>
    <property type="match status" value="1"/>
</dbReference>
<dbReference type="Proteomes" id="UP000011758">
    <property type="component" value="Unassembled WGS sequence"/>
</dbReference>
<proteinExistence type="inferred from homology"/>
<name>M2NE19_9FIRM</name>
<dbReference type="GO" id="GO:0016987">
    <property type="term" value="F:sigma factor activity"/>
    <property type="evidence" value="ECO:0007669"/>
    <property type="project" value="UniProtKB-KW"/>
</dbReference>
<evidence type="ECO:0000256" key="6">
    <source>
        <dbReference type="ARBA" id="ARBA00023163"/>
    </source>
</evidence>
<organism evidence="10 11">
    <name type="scientific">Eggerthia catenaformis OT 569 = DSM 20559</name>
    <dbReference type="NCBI Taxonomy" id="999415"/>
    <lineage>
        <taxon>Bacteria</taxon>
        <taxon>Bacillati</taxon>
        <taxon>Bacillota</taxon>
        <taxon>Erysipelotrichia</taxon>
        <taxon>Erysipelotrichales</taxon>
        <taxon>Coprobacillaceae</taxon>
        <taxon>Eggerthia</taxon>
    </lineage>
</organism>
<comment type="similarity">
    <text evidence="1">Belongs to the sigma-70 factor family.</text>
</comment>
<dbReference type="EMBL" id="AGEJ01000021">
    <property type="protein sequence ID" value="EMD16448.1"/>
    <property type="molecule type" value="Genomic_DNA"/>
</dbReference>
<evidence type="ECO:0000256" key="2">
    <source>
        <dbReference type="ARBA" id="ARBA00021245"/>
    </source>
</evidence>
<comment type="function">
    <text evidence="7">Sigma factors are initiation factors that promote the attachment of RNA polymerase to specific initiation sites and are then released. Sigma-S contributes to the protection against external stress, thus playing a role in cellular fitness and survival.</text>
</comment>
<evidence type="ECO:0000256" key="4">
    <source>
        <dbReference type="ARBA" id="ARBA00023082"/>
    </source>
</evidence>
<dbReference type="BioCyc" id="ECAT999415-HMP:GTTI-1409-MONOMER"/>
<dbReference type="InterPro" id="IPR013325">
    <property type="entry name" value="RNA_pol_sigma_r2"/>
</dbReference>
<dbReference type="NCBIfam" id="TIGR02937">
    <property type="entry name" value="sigma70-ECF"/>
    <property type="match status" value="1"/>
</dbReference>
<evidence type="ECO:0000256" key="3">
    <source>
        <dbReference type="ARBA" id="ARBA00023015"/>
    </source>
</evidence>
<evidence type="ECO:0000256" key="7">
    <source>
        <dbReference type="ARBA" id="ARBA00024701"/>
    </source>
</evidence>
<evidence type="ECO:0000259" key="8">
    <source>
        <dbReference type="Pfam" id="PF04542"/>
    </source>
</evidence>
<dbReference type="Gene3D" id="1.10.1740.10">
    <property type="match status" value="1"/>
</dbReference>
<dbReference type="PANTHER" id="PTHR30385:SF1">
    <property type="entry name" value="RNA POLYMERASE SIGMA-H FACTOR"/>
    <property type="match status" value="1"/>
</dbReference>
<accession>M2NE19</accession>
<dbReference type="InterPro" id="IPR016032">
    <property type="entry name" value="Sig_transdc_resp-reg_C-effctor"/>
</dbReference>
<dbReference type="InterPro" id="IPR036388">
    <property type="entry name" value="WH-like_DNA-bd_sf"/>
</dbReference>
<gene>
    <name evidence="10" type="ORF">HMPREF9943_01374</name>
</gene>
<evidence type="ECO:0000259" key="9">
    <source>
        <dbReference type="Pfam" id="PF08281"/>
    </source>
</evidence>
<dbReference type="InterPro" id="IPR000792">
    <property type="entry name" value="Tscrpt_reg_LuxR_C"/>
</dbReference>
<dbReference type="RefSeq" id="WP_004803388.1">
    <property type="nucleotide sequence ID" value="NZ_AUGJ01000013.1"/>
</dbReference>
<dbReference type="Pfam" id="PF04542">
    <property type="entry name" value="Sigma70_r2"/>
    <property type="match status" value="1"/>
</dbReference>
<evidence type="ECO:0000313" key="10">
    <source>
        <dbReference type="EMBL" id="EMD16448.1"/>
    </source>
</evidence>
<dbReference type="OrthoDB" id="9783788at2"/>
<keyword evidence="4" id="KW-0731">Sigma factor</keyword>
<evidence type="ECO:0000256" key="1">
    <source>
        <dbReference type="ARBA" id="ARBA00007788"/>
    </source>
</evidence>
<keyword evidence="11" id="KW-1185">Reference proteome</keyword>
<protein>
    <recommendedName>
        <fullName evidence="2">RNA polymerase sigma factor SigS</fullName>
    </recommendedName>
</protein>
<dbReference type="InterPro" id="IPR013249">
    <property type="entry name" value="RNA_pol_sigma70_r4_t2"/>
</dbReference>